<evidence type="ECO:0000313" key="1">
    <source>
        <dbReference type="EMBL" id="AIA33943.1"/>
    </source>
</evidence>
<dbReference type="HOGENOM" id="CLU_2683883_0_0_14"/>
<proteinExistence type="predicted"/>
<evidence type="ECO:0000313" key="2">
    <source>
        <dbReference type="Proteomes" id="UP000027182"/>
    </source>
</evidence>
<dbReference type="PATRIC" id="fig|1316930.3.peg.375"/>
<protein>
    <submittedName>
        <fullName evidence="1">Uncharacterized protein</fullName>
    </submittedName>
</protein>
<name>A0A059Y401_MYCBV</name>
<organism evidence="1 2">
    <name type="scientific">Mycoplasmopsis bovis CQ-W70</name>
    <dbReference type="NCBI Taxonomy" id="1316930"/>
    <lineage>
        <taxon>Bacteria</taxon>
        <taxon>Bacillati</taxon>
        <taxon>Mycoplasmatota</taxon>
        <taxon>Mycoplasmoidales</taxon>
        <taxon>Metamycoplasmataceae</taxon>
        <taxon>Mycoplasmopsis</taxon>
    </lineage>
</organism>
<accession>A0A059Y401</accession>
<dbReference type="AlphaFoldDB" id="A0A059Y401"/>
<sequence>MDSNGEWFLFLHILKEVVHFFIYLKEKEVAVPIGQKLLEVDKWIETNKETFFIPRGYSKEKWIEELRTWIKESI</sequence>
<dbReference type="RefSeq" id="WP_013954771.1">
    <property type="nucleotide sequence ID" value="NZ_CP005933.1"/>
</dbReference>
<reference evidence="1 2" key="1">
    <citation type="submission" date="2013-04" db="EMBL/GenBank/DDBJ databases">
        <authorList>
            <person name="Lin L."/>
            <person name="Zeng Z."/>
            <person name="Xie J."/>
            <person name="Luo L."/>
            <person name="Yang Z."/>
            <person name="Liang W."/>
            <person name="Lin H."/>
            <person name="Dong C."/>
            <person name="Sun Y."/>
        </authorList>
    </citation>
    <scope>NUCLEOTIDE SEQUENCE [LARGE SCALE GENOMIC DNA]</scope>
    <source>
        <strain evidence="1 2">CQ-W70</strain>
    </source>
</reference>
<dbReference type="Proteomes" id="UP000027182">
    <property type="component" value="Chromosome"/>
</dbReference>
<gene>
    <name evidence="1" type="ORF">K668_01825</name>
</gene>
<dbReference type="KEGG" id="mbq:K668_01825"/>
<dbReference type="EMBL" id="CP005933">
    <property type="protein sequence ID" value="AIA33943.1"/>
    <property type="molecule type" value="Genomic_DNA"/>
</dbReference>